<evidence type="ECO:0000313" key="2">
    <source>
        <dbReference type="Proteomes" id="UP001341840"/>
    </source>
</evidence>
<keyword evidence="2" id="KW-1185">Reference proteome</keyword>
<gene>
    <name evidence="1" type="ORF">PIB30_047396</name>
</gene>
<evidence type="ECO:0000313" key="1">
    <source>
        <dbReference type="EMBL" id="MED6110916.1"/>
    </source>
</evidence>
<dbReference type="EMBL" id="JASCZI010000303">
    <property type="protein sequence ID" value="MED6110916.1"/>
    <property type="molecule type" value="Genomic_DNA"/>
</dbReference>
<reference evidence="1 2" key="1">
    <citation type="journal article" date="2023" name="Plants (Basel)">
        <title>Bridging the Gap: Combining Genomics and Transcriptomics Approaches to Understand Stylosanthes scabra, an Orphan Legume from the Brazilian Caatinga.</title>
        <authorList>
            <person name="Ferreira-Neto J.R.C."/>
            <person name="da Silva M.D."/>
            <person name="Binneck E."/>
            <person name="de Melo N.F."/>
            <person name="da Silva R.H."/>
            <person name="de Melo A.L.T.M."/>
            <person name="Pandolfi V."/>
            <person name="Bustamante F.O."/>
            <person name="Brasileiro-Vidal A.C."/>
            <person name="Benko-Iseppon A.M."/>
        </authorList>
    </citation>
    <scope>NUCLEOTIDE SEQUENCE [LARGE SCALE GENOMIC DNA]</scope>
    <source>
        <tissue evidence="1">Leaves</tissue>
    </source>
</reference>
<comment type="caution">
    <text evidence="1">The sequence shown here is derived from an EMBL/GenBank/DDBJ whole genome shotgun (WGS) entry which is preliminary data.</text>
</comment>
<organism evidence="1 2">
    <name type="scientific">Stylosanthes scabra</name>
    <dbReference type="NCBI Taxonomy" id="79078"/>
    <lineage>
        <taxon>Eukaryota</taxon>
        <taxon>Viridiplantae</taxon>
        <taxon>Streptophyta</taxon>
        <taxon>Embryophyta</taxon>
        <taxon>Tracheophyta</taxon>
        <taxon>Spermatophyta</taxon>
        <taxon>Magnoliopsida</taxon>
        <taxon>eudicotyledons</taxon>
        <taxon>Gunneridae</taxon>
        <taxon>Pentapetalae</taxon>
        <taxon>rosids</taxon>
        <taxon>fabids</taxon>
        <taxon>Fabales</taxon>
        <taxon>Fabaceae</taxon>
        <taxon>Papilionoideae</taxon>
        <taxon>50 kb inversion clade</taxon>
        <taxon>dalbergioids sensu lato</taxon>
        <taxon>Dalbergieae</taxon>
        <taxon>Pterocarpus clade</taxon>
        <taxon>Stylosanthes</taxon>
    </lineage>
</organism>
<dbReference type="Proteomes" id="UP001341840">
    <property type="component" value="Unassembled WGS sequence"/>
</dbReference>
<name>A0ABU6QHI0_9FABA</name>
<sequence length="82" mass="8847">MEFSGSLQQLLEDPKEDAGTLDWMELTKPAGHGAEEEGGAANLPSNGNLIADQYARLEHRIEIVIDVLLVGFVTAITLSLIL</sequence>
<protein>
    <submittedName>
        <fullName evidence="1">Uncharacterized protein</fullName>
    </submittedName>
</protein>
<accession>A0ABU6QHI0</accession>
<proteinExistence type="predicted"/>